<reference evidence="2 5" key="1">
    <citation type="submission" date="2016-04" db="EMBL/GenBank/DDBJ databases">
        <title>Genome analyses suggest a sexual origin of heterokaryosis in a supposedly ancient asexual fungus.</title>
        <authorList>
            <person name="Ropars J."/>
            <person name="Sedzielewska K."/>
            <person name="Noel J."/>
            <person name="Charron P."/>
            <person name="Farinelli L."/>
            <person name="Marton T."/>
            <person name="Kruger M."/>
            <person name="Pelin A."/>
            <person name="Brachmann A."/>
            <person name="Corradi N."/>
        </authorList>
    </citation>
    <scope>NUCLEOTIDE SEQUENCE [LARGE SCALE GENOMIC DNA]</scope>
    <source>
        <strain evidence="2 5">A5</strain>
    </source>
</reference>
<organism evidence="3 4">
    <name type="scientific">Rhizophagus irregularis</name>
    <dbReference type="NCBI Taxonomy" id="588596"/>
    <lineage>
        <taxon>Eukaryota</taxon>
        <taxon>Fungi</taxon>
        <taxon>Fungi incertae sedis</taxon>
        <taxon>Mucoromycota</taxon>
        <taxon>Glomeromycotina</taxon>
        <taxon>Glomeromycetes</taxon>
        <taxon>Glomerales</taxon>
        <taxon>Glomeraceae</taxon>
        <taxon>Rhizophagus</taxon>
    </lineage>
</organism>
<dbReference type="AlphaFoldDB" id="A0A2I1EVG5"/>
<reference evidence="3 4" key="4">
    <citation type="submission" date="2017-10" db="EMBL/GenBank/DDBJ databases">
        <title>Genome analyses suggest a sexual origin of heterokaryosis in a supposedly ancient asexual fungus.</title>
        <authorList>
            <person name="Corradi N."/>
            <person name="Sedzielewska K."/>
            <person name="Noel J."/>
            <person name="Charron P."/>
            <person name="Farinelli L."/>
            <person name="Marton T."/>
            <person name="Kruger M."/>
            <person name="Pelin A."/>
            <person name="Brachmann A."/>
            <person name="Corradi N."/>
        </authorList>
    </citation>
    <scope>NUCLEOTIDE SEQUENCE [LARGE SCALE GENOMIC DNA]</scope>
    <source>
        <strain evidence="3 4">A1</strain>
    </source>
</reference>
<protein>
    <submittedName>
        <fullName evidence="3">Uncharacterized protein</fullName>
    </submittedName>
</protein>
<feature type="transmembrane region" description="Helical" evidence="1">
    <location>
        <begin position="32"/>
        <end position="55"/>
    </location>
</feature>
<evidence type="ECO:0000313" key="2">
    <source>
        <dbReference type="EMBL" id="PKC05612.1"/>
    </source>
</evidence>
<dbReference type="Proteomes" id="UP000232722">
    <property type="component" value="Unassembled WGS sequence"/>
</dbReference>
<keyword evidence="1" id="KW-1133">Transmembrane helix</keyword>
<name>A0A2I1EVG5_9GLOM</name>
<evidence type="ECO:0000313" key="5">
    <source>
        <dbReference type="Proteomes" id="UP000232722"/>
    </source>
</evidence>
<accession>A0A2I1EVG5</accession>
<proteinExistence type="predicted"/>
<dbReference type="EMBL" id="LLXH01000976">
    <property type="protein sequence ID" value="PKC61499.1"/>
    <property type="molecule type" value="Genomic_DNA"/>
</dbReference>
<gene>
    <name evidence="3" type="ORF">RhiirA1_466442</name>
    <name evidence="2" type="ORF">RhiirA5_420705</name>
</gene>
<keyword evidence="1" id="KW-0812">Transmembrane</keyword>
<reference evidence="2 5" key="2">
    <citation type="submission" date="2017-09" db="EMBL/GenBank/DDBJ databases">
        <title>Extensive intraspecific genome diversity in a model arbuscular mycorrhizal fungus.</title>
        <authorList>
            <person name="Chen E.C."/>
            <person name="Morin E."/>
            <person name="Beaudet D."/>
            <person name="Noel J."/>
            <person name="Ndikumana S."/>
            <person name="Charron P."/>
            <person name="St-Onge C."/>
            <person name="Giorgi J."/>
            <person name="Grigoriev I.V."/>
            <person name="Roux C."/>
            <person name="Martin F.M."/>
            <person name="Corradi N."/>
        </authorList>
    </citation>
    <scope>NUCLEOTIDE SEQUENCE [LARGE SCALE GENOMIC DNA]</scope>
    <source>
        <strain evidence="2 5">A5</strain>
    </source>
</reference>
<keyword evidence="1" id="KW-0472">Membrane</keyword>
<dbReference type="OrthoDB" id="10480682at2759"/>
<evidence type="ECO:0000313" key="4">
    <source>
        <dbReference type="Proteomes" id="UP000232688"/>
    </source>
</evidence>
<dbReference type="Proteomes" id="UP000232688">
    <property type="component" value="Unassembled WGS sequence"/>
</dbReference>
<sequence>MLRTTNKKYFWDLTYISIFWDPAISSFTKFRIYYGVLPATLLLYIFDLTEIGQIYL</sequence>
<dbReference type="VEuPathDB" id="FungiDB:RhiirA1_466442"/>
<dbReference type="EMBL" id="LLXJ01000858">
    <property type="protein sequence ID" value="PKC05612.1"/>
    <property type="molecule type" value="Genomic_DNA"/>
</dbReference>
<reference evidence="3 4" key="3">
    <citation type="submission" date="2017-10" db="EMBL/GenBank/DDBJ databases">
        <title>Extensive intraspecific genome diversity in a model arbuscular mycorrhizal fungus.</title>
        <authorList>
            <person name="Chen E.C.H."/>
            <person name="Morin E."/>
            <person name="Baudet D."/>
            <person name="Noel J."/>
            <person name="Ndikumana S."/>
            <person name="Charron P."/>
            <person name="St-Onge C."/>
            <person name="Giorgi J."/>
            <person name="Grigoriev I.V."/>
            <person name="Roux C."/>
            <person name="Martin F.M."/>
            <person name="Corradi N."/>
        </authorList>
    </citation>
    <scope>NUCLEOTIDE SEQUENCE [LARGE SCALE GENOMIC DNA]</scope>
    <source>
        <strain evidence="3 4">A1</strain>
    </source>
</reference>
<evidence type="ECO:0000313" key="3">
    <source>
        <dbReference type="EMBL" id="PKC61499.1"/>
    </source>
</evidence>
<evidence type="ECO:0000256" key="1">
    <source>
        <dbReference type="SAM" id="Phobius"/>
    </source>
</evidence>
<comment type="caution">
    <text evidence="3">The sequence shown here is derived from an EMBL/GenBank/DDBJ whole genome shotgun (WGS) entry which is preliminary data.</text>
</comment>